<accession>A0A345P4Y0</accession>
<sequence length="176" mass="20421">MPSSQLPPQILPLIHRLAEEKPIEHGLLISRELASLKEWSAGWPGEWQQQELWLLTSLPFQQRFDLAVIVLDQAYLDENTFTKLVPNSTLANSPHTTATHVITHGLTHLRDLLARRVLVVAFGDQSAGLRALGFSQIEQIEGWELWQFNILEYKQTPDWLNSRYWANPENWGKYRW</sequence>
<dbReference type="RefSeq" id="WP_114898449.1">
    <property type="nucleotide sequence ID" value="NZ_CP031222.1"/>
</dbReference>
<reference evidence="1 2" key="1">
    <citation type="submission" date="2018-07" db="EMBL/GenBank/DDBJ databases">
        <title>Genome sequencing of Moraxellaceae gen. HYN0046.</title>
        <authorList>
            <person name="Kim M."/>
            <person name="Yi H."/>
        </authorList>
    </citation>
    <scope>NUCLEOTIDE SEQUENCE [LARGE SCALE GENOMIC DNA]</scope>
    <source>
        <strain evidence="1 2">HYN0046</strain>
    </source>
</reference>
<gene>
    <name evidence="1" type="ORF">HYN46_05515</name>
</gene>
<dbReference type="AlphaFoldDB" id="A0A345P4Y0"/>
<evidence type="ECO:0000313" key="2">
    <source>
        <dbReference type="Proteomes" id="UP000253940"/>
    </source>
</evidence>
<proteinExistence type="predicted"/>
<organism evidence="1 2">
    <name type="scientific">Aquirhabdus parva</name>
    <dbReference type="NCBI Taxonomy" id="2283318"/>
    <lineage>
        <taxon>Bacteria</taxon>
        <taxon>Pseudomonadati</taxon>
        <taxon>Pseudomonadota</taxon>
        <taxon>Gammaproteobacteria</taxon>
        <taxon>Moraxellales</taxon>
        <taxon>Moraxellaceae</taxon>
        <taxon>Aquirhabdus</taxon>
    </lineage>
</organism>
<protein>
    <submittedName>
        <fullName evidence="1">Uncharacterized protein</fullName>
    </submittedName>
</protein>
<keyword evidence="2" id="KW-1185">Reference proteome</keyword>
<dbReference type="InterPro" id="IPR046199">
    <property type="entry name" value="DUF6231"/>
</dbReference>
<dbReference type="EMBL" id="CP031222">
    <property type="protein sequence ID" value="AXI02339.1"/>
    <property type="molecule type" value="Genomic_DNA"/>
</dbReference>
<dbReference type="Pfam" id="PF19742">
    <property type="entry name" value="DUF6231"/>
    <property type="match status" value="1"/>
</dbReference>
<dbReference type="Proteomes" id="UP000253940">
    <property type="component" value="Chromosome"/>
</dbReference>
<evidence type="ECO:0000313" key="1">
    <source>
        <dbReference type="EMBL" id="AXI02339.1"/>
    </source>
</evidence>
<dbReference type="KEGG" id="mbah:HYN46_05515"/>
<name>A0A345P4Y0_9GAMM</name>
<dbReference type="OrthoDB" id="5609094at2"/>